<reference evidence="1" key="1">
    <citation type="submission" date="2020-02" db="EMBL/GenBank/DDBJ databases">
        <authorList>
            <person name="Meier V. D."/>
        </authorList>
    </citation>
    <scope>NUCLEOTIDE SEQUENCE</scope>
    <source>
        <strain evidence="1">AVDCRST_MAG84</strain>
    </source>
</reference>
<dbReference type="AlphaFoldDB" id="A0A6J4MJ51"/>
<gene>
    <name evidence="1" type="ORF">AVDCRST_MAG84-3497</name>
</gene>
<proteinExistence type="predicted"/>
<dbReference type="Pfam" id="PF21983">
    <property type="entry name" value="NikA-like"/>
    <property type="match status" value="1"/>
</dbReference>
<name>A0A6J4MJ51_9CYAN</name>
<dbReference type="EMBL" id="CADCTZ010000691">
    <property type="protein sequence ID" value="CAA9361072.1"/>
    <property type="molecule type" value="Genomic_DNA"/>
</dbReference>
<dbReference type="InterPro" id="IPR053842">
    <property type="entry name" value="NikA-like"/>
</dbReference>
<organism evidence="1">
    <name type="scientific">uncultured Microcoleus sp</name>
    <dbReference type="NCBI Taxonomy" id="259945"/>
    <lineage>
        <taxon>Bacteria</taxon>
        <taxon>Bacillati</taxon>
        <taxon>Cyanobacteriota</taxon>
        <taxon>Cyanophyceae</taxon>
        <taxon>Oscillatoriophycideae</taxon>
        <taxon>Oscillatoriales</taxon>
        <taxon>Microcoleaceae</taxon>
        <taxon>Microcoleus</taxon>
        <taxon>environmental samples</taxon>
    </lineage>
</organism>
<sequence length="137" mass="15385">MTMKLKKFPQQQQNQRLSSRLELRLSDSDYNQIKARAEQVNLSMSDFMRRAALRRTMPRPLAAFDLKAYQVLCKIDAQLRIAGNNLNQITKACNSAVALGEPVVVNTGLLESVQQLIRENGKAIKTIVANLAKSTVR</sequence>
<protein>
    <submittedName>
        <fullName evidence="1">Uncharacterized protein</fullName>
    </submittedName>
</protein>
<evidence type="ECO:0000313" key="1">
    <source>
        <dbReference type="EMBL" id="CAA9361072.1"/>
    </source>
</evidence>
<accession>A0A6J4MJ51</accession>